<reference evidence="1 2" key="1">
    <citation type="submission" date="2016-04" db="EMBL/GenBank/DDBJ databases">
        <title>Genome analyses suggest a sexual origin of heterokaryosis in a supposedly ancient asexual fungus.</title>
        <authorList>
            <person name="Ropars J."/>
            <person name="Sedzielewska K."/>
            <person name="Noel J."/>
            <person name="Charron P."/>
            <person name="Farinelli L."/>
            <person name="Marton T."/>
            <person name="Kruger M."/>
            <person name="Pelin A."/>
            <person name="Brachmann A."/>
            <person name="Corradi N."/>
        </authorList>
    </citation>
    <scope>NUCLEOTIDE SEQUENCE [LARGE SCALE GENOMIC DNA]</scope>
    <source>
        <strain evidence="1 2">A5</strain>
    </source>
</reference>
<dbReference type="EMBL" id="LLXJ01009878">
    <property type="protein sequence ID" value="PKB92794.1"/>
    <property type="molecule type" value="Genomic_DNA"/>
</dbReference>
<reference evidence="1 2" key="2">
    <citation type="submission" date="2017-09" db="EMBL/GenBank/DDBJ databases">
        <title>Extensive intraspecific genome diversity in a model arbuscular mycorrhizal fungus.</title>
        <authorList>
            <person name="Chen E.C."/>
            <person name="Morin E."/>
            <person name="Beaudet D."/>
            <person name="Noel J."/>
            <person name="Ndikumana S."/>
            <person name="Charron P."/>
            <person name="St-Onge C."/>
            <person name="Giorgi J."/>
            <person name="Grigoriev I.V."/>
            <person name="Roux C."/>
            <person name="Martin F.M."/>
            <person name="Corradi N."/>
        </authorList>
    </citation>
    <scope>NUCLEOTIDE SEQUENCE [LARGE SCALE GENOMIC DNA]</scope>
    <source>
        <strain evidence="1 2">A5</strain>
    </source>
</reference>
<name>A0A2N0NDZ3_9GLOM</name>
<sequence length="61" mass="7109">MPSTCRVLGRQLNIGKSTVTKTLEDLSSLRGRPRILTNNDIKYLESLLKEKSRLYLWEFII</sequence>
<dbReference type="Proteomes" id="UP000232722">
    <property type="component" value="Unassembled WGS sequence"/>
</dbReference>
<proteinExistence type="predicted"/>
<evidence type="ECO:0000313" key="1">
    <source>
        <dbReference type="EMBL" id="PKB92794.1"/>
    </source>
</evidence>
<protein>
    <submittedName>
        <fullName evidence="1">Uncharacterized protein</fullName>
    </submittedName>
</protein>
<comment type="caution">
    <text evidence="1">The sequence shown here is derived from an EMBL/GenBank/DDBJ whole genome shotgun (WGS) entry which is preliminary data.</text>
</comment>
<organism evidence="1 2">
    <name type="scientific">Rhizophagus irregularis</name>
    <dbReference type="NCBI Taxonomy" id="588596"/>
    <lineage>
        <taxon>Eukaryota</taxon>
        <taxon>Fungi</taxon>
        <taxon>Fungi incertae sedis</taxon>
        <taxon>Mucoromycota</taxon>
        <taxon>Glomeromycotina</taxon>
        <taxon>Glomeromycetes</taxon>
        <taxon>Glomerales</taxon>
        <taxon>Glomeraceae</taxon>
        <taxon>Rhizophagus</taxon>
    </lineage>
</organism>
<gene>
    <name evidence="1" type="ORF">RhiirA5_443373</name>
</gene>
<accession>A0A2N0NDZ3</accession>
<dbReference type="AlphaFoldDB" id="A0A2N0NDZ3"/>
<evidence type="ECO:0000313" key="2">
    <source>
        <dbReference type="Proteomes" id="UP000232722"/>
    </source>
</evidence>